<dbReference type="InterPro" id="IPR001478">
    <property type="entry name" value="PDZ"/>
</dbReference>
<dbReference type="Pfam" id="PF00595">
    <property type="entry name" value="PDZ"/>
    <property type="match status" value="3"/>
</dbReference>
<comment type="caution">
    <text evidence="8">The sequence shown here is derived from an EMBL/GenBank/DDBJ whole genome shotgun (WGS) entry which is preliminary data.</text>
</comment>
<dbReference type="AlphaFoldDB" id="A0A8S9YX85"/>
<dbReference type="GO" id="GO:0008270">
    <property type="term" value="F:zinc ion binding"/>
    <property type="evidence" value="ECO:0007669"/>
    <property type="project" value="UniProtKB-KW"/>
</dbReference>
<reference evidence="8" key="1">
    <citation type="submission" date="2019-07" db="EMBL/GenBank/DDBJ databases">
        <title>Annotation for the trematode Paragonimus miyazaki's.</title>
        <authorList>
            <person name="Choi Y.-J."/>
        </authorList>
    </citation>
    <scope>NUCLEOTIDE SEQUENCE</scope>
    <source>
        <strain evidence="8">Japan</strain>
    </source>
</reference>
<dbReference type="PROSITE" id="PS00518">
    <property type="entry name" value="ZF_RING_1"/>
    <property type="match status" value="1"/>
</dbReference>
<dbReference type="InterPro" id="IPR013083">
    <property type="entry name" value="Znf_RING/FYVE/PHD"/>
</dbReference>
<gene>
    <name evidence="8" type="ORF">EG68_04757</name>
</gene>
<feature type="region of interest" description="Disordered" evidence="5">
    <location>
        <begin position="1"/>
        <end position="23"/>
    </location>
</feature>
<evidence type="ECO:0000256" key="4">
    <source>
        <dbReference type="PROSITE-ProRule" id="PRU00175"/>
    </source>
</evidence>
<evidence type="ECO:0000313" key="9">
    <source>
        <dbReference type="Proteomes" id="UP000822476"/>
    </source>
</evidence>
<evidence type="ECO:0000256" key="5">
    <source>
        <dbReference type="SAM" id="MobiDB-lite"/>
    </source>
</evidence>
<organism evidence="8 9">
    <name type="scientific">Paragonimus skrjabini miyazakii</name>
    <dbReference type="NCBI Taxonomy" id="59628"/>
    <lineage>
        <taxon>Eukaryota</taxon>
        <taxon>Metazoa</taxon>
        <taxon>Spiralia</taxon>
        <taxon>Lophotrochozoa</taxon>
        <taxon>Platyhelminthes</taxon>
        <taxon>Trematoda</taxon>
        <taxon>Digenea</taxon>
        <taxon>Plagiorchiida</taxon>
        <taxon>Troglotremata</taxon>
        <taxon>Troglotrematidae</taxon>
        <taxon>Paragonimus</taxon>
    </lineage>
</organism>
<keyword evidence="1" id="KW-0479">Metal-binding</keyword>
<protein>
    <recommendedName>
        <fullName evidence="10">Ligand of Numb protein X 2</fullName>
    </recommendedName>
</protein>
<dbReference type="SUPFAM" id="SSF50156">
    <property type="entry name" value="PDZ domain-like"/>
    <property type="match status" value="3"/>
</dbReference>
<dbReference type="InterPro" id="IPR018957">
    <property type="entry name" value="Znf_C3HC4_RING-type"/>
</dbReference>
<evidence type="ECO:0000313" key="8">
    <source>
        <dbReference type="EMBL" id="KAF7257790.1"/>
    </source>
</evidence>
<evidence type="ECO:0000256" key="1">
    <source>
        <dbReference type="ARBA" id="ARBA00022723"/>
    </source>
</evidence>
<keyword evidence="9" id="KW-1185">Reference proteome</keyword>
<name>A0A8S9YX85_9TREM</name>
<feature type="region of interest" description="Disordered" evidence="5">
    <location>
        <begin position="666"/>
        <end position="687"/>
    </location>
</feature>
<dbReference type="PANTHER" id="PTHR19964:SF84">
    <property type="entry name" value="LIGAND OF NUMB PROTEIN X 2-LIKE ISOFORM X1"/>
    <property type="match status" value="1"/>
</dbReference>
<accession>A0A8S9YX85</accession>
<dbReference type="InterPro" id="IPR017907">
    <property type="entry name" value="Znf_RING_CS"/>
</dbReference>
<keyword evidence="2 4" id="KW-0863">Zinc-finger</keyword>
<feature type="compositionally biased region" description="Polar residues" evidence="5">
    <location>
        <begin position="92"/>
        <end position="105"/>
    </location>
</feature>
<evidence type="ECO:0008006" key="10">
    <source>
        <dbReference type="Google" id="ProtNLM"/>
    </source>
</evidence>
<dbReference type="Pfam" id="PF00097">
    <property type="entry name" value="zf-C3HC4"/>
    <property type="match status" value="1"/>
</dbReference>
<dbReference type="CDD" id="cd06679">
    <property type="entry name" value="PDZ3_LNX1_2-like"/>
    <property type="match status" value="1"/>
</dbReference>
<dbReference type="Gene3D" id="3.30.40.10">
    <property type="entry name" value="Zinc/RING finger domain, C3HC4 (zinc finger)"/>
    <property type="match status" value="1"/>
</dbReference>
<evidence type="ECO:0000259" key="7">
    <source>
        <dbReference type="PROSITE" id="PS50106"/>
    </source>
</evidence>
<evidence type="ECO:0000256" key="3">
    <source>
        <dbReference type="ARBA" id="ARBA00022833"/>
    </source>
</evidence>
<feature type="domain" description="RING-type" evidence="6">
    <location>
        <begin position="162"/>
        <end position="200"/>
    </location>
</feature>
<sequence>MSATDAPPSRCPSSPPLFEPPLLPRTLLQSCSVATEQPVSTGLSTSLSLFSSPYSAFTELHPRHPRVPPNSQDVFSPCTLSGDRAPNKPPSGAQSTSNKTSGSDSRSNERSPLRCDTVNSSVSSSRSVATDAVYCRICGQAHDPNTAHRYNYTQAVDSDLCCMLCHQPLVEPLDTKCGHTFCTPCLKNHLAVQALCPVDRQIINYLECQQASKIVKRLLDKLLVTCPNSKVCSKVIYRSNVEEHLRDGCEGTNLPRESPNRVCRFDGPCSSQQQQRQDRWHSPSLENPFTAVSVSSSTTHSPSVPQRFIQISNAGHAFQTPVSTRSAGSASHMAVTHASAFPHNLIPSSLDHIKVDLKNQLPEIDETYDSPSIIEGTPVSIVVRRLPHSTDLGFTFVGGIDTPLVNGNLLTASTHLEARHQLSAWSPTVQLTVFRESMRGGMQQHTASDLQEEVFYVKLCKRQSKVLGIKLVGKKHLPGLYVLDLVPGCEAQLDGRLQKDDQILEINGIDLSDGTQEQAAHIINTAADSVTFMVSRRNRADTPDILRTTNGSNEHMDVSVSMRSMRLHTAVLRHKGSVTRRSVDQLRSVQTEFDECGKHQLTPFERTRSAHSDTDGPVGSHTETSSLHAFPTPPVSETDITANSTSKLIVEDEDREVMDHMAATSMTHSSDGGVDRSPSSGSISKCSAKPMCRERTVVVNKSLDEPLGISVAGGRQSQRGDTPIYVTNISSQCVLAKTKSVKRGDIILEVNGIGLVGLTHNEAVDVLRRASLMHSQIELRLIDAPETSDGPDNFMPSWTYWLQLPPICQLTRVIHLNRKIIQATGTGSTCLEPLGFSILGGLENETPLETMHSPSRDMHNMGYNSLYPCPIVLKSIVPGLLAHKDGRLRCGDLILAVNNVSMLNVSHTTAVRVLKRLHGDVALRVISWPGTIV</sequence>
<dbReference type="SUPFAM" id="SSF57850">
    <property type="entry name" value="RING/U-box"/>
    <property type="match status" value="1"/>
</dbReference>
<dbReference type="Gene3D" id="2.30.42.10">
    <property type="match status" value="3"/>
</dbReference>
<dbReference type="SMART" id="SM00184">
    <property type="entry name" value="RING"/>
    <property type="match status" value="1"/>
</dbReference>
<feature type="domain" description="PDZ" evidence="7">
    <location>
        <begin position="696"/>
        <end position="770"/>
    </location>
</feature>
<dbReference type="PANTHER" id="PTHR19964">
    <property type="entry name" value="MULTIPLE PDZ DOMAIN PROTEIN"/>
    <property type="match status" value="1"/>
</dbReference>
<proteinExistence type="predicted"/>
<evidence type="ECO:0000259" key="6">
    <source>
        <dbReference type="PROSITE" id="PS50089"/>
    </source>
</evidence>
<dbReference type="OrthoDB" id="438726at2759"/>
<feature type="compositionally biased region" description="Pro residues" evidence="5">
    <location>
        <begin position="9"/>
        <end position="23"/>
    </location>
</feature>
<dbReference type="SMART" id="SM00228">
    <property type="entry name" value="PDZ"/>
    <property type="match status" value="3"/>
</dbReference>
<feature type="region of interest" description="Disordered" evidence="5">
    <location>
        <begin position="61"/>
        <end position="119"/>
    </location>
</feature>
<feature type="region of interest" description="Disordered" evidence="5">
    <location>
        <begin position="605"/>
        <end position="640"/>
    </location>
</feature>
<dbReference type="PROSITE" id="PS50106">
    <property type="entry name" value="PDZ"/>
    <property type="match status" value="3"/>
</dbReference>
<feature type="domain" description="PDZ" evidence="7">
    <location>
        <begin position="818"/>
        <end position="929"/>
    </location>
</feature>
<dbReference type="Proteomes" id="UP000822476">
    <property type="component" value="Unassembled WGS sequence"/>
</dbReference>
<evidence type="ECO:0000256" key="2">
    <source>
        <dbReference type="ARBA" id="ARBA00022771"/>
    </source>
</evidence>
<feature type="compositionally biased region" description="Basic and acidic residues" evidence="5">
    <location>
        <begin position="605"/>
        <end position="614"/>
    </location>
</feature>
<dbReference type="InterPro" id="IPR051342">
    <property type="entry name" value="PDZ_scaffold"/>
</dbReference>
<dbReference type="InterPro" id="IPR001841">
    <property type="entry name" value="Znf_RING"/>
</dbReference>
<dbReference type="CDD" id="cd16637">
    <property type="entry name" value="mRING-HC-C3HC3D_LNX1-like"/>
    <property type="match status" value="1"/>
</dbReference>
<keyword evidence="3" id="KW-0862">Zinc</keyword>
<feature type="domain" description="PDZ" evidence="7">
    <location>
        <begin position="456"/>
        <end position="538"/>
    </location>
</feature>
<dbReference type="InterPro" id="IPR036034">
    <property type="entry name" value="PDZ_sf"/>
</dbReference>
<dbReference type="PROSITE" id="PS50089">
    <property type="entry name" value="ZF_RING_2"/>
    <property type="match status" value="1"/>
</dbReference>
<dbReference type="EMBL" id="JTDE01002149">
    <property type="protein sequence ID" value="KAF7257790.1"/>
    <property type="molecule type" value="Genomic_DNA"/>
</dbReference>